<evidence type="ECO:0000256" key="1">
    <source>
        <dbReference type="SAM" id="Phobius"/>
    </source>
</evidence>
<dbReference type="NCBIfam" id="NF041002">
    <property type="entry name" value="pilin_ComGF"/>
    <property type="match status" value="1"/>
</dbReference>
<evidence type="ECO:0008006" key="4">
    <source>
        <dbReference type="Google" id="ProtNLM"/>
    </source>
</evidence>
<dbReference type="Proteomes" id="UP000291151">
    <property type="component" value="Chromosome"/>
</dbReference>
<feature type="transmembrane region" description="Helical" evidence="1">
    <location>
        <begin position="21"/>
        <end position="41"/>
    </location>
</feature>
<organism evidence="2 3">
    <name type="scientific">Ureibacillus thermophilus</name>
    <dbReference type="NCBI Taxonomy" id="367743"/>
    <lineage>
        <taxon>Bacteria</taxon>
        <taxon>Bacillati</taxon>
        <taxon>Bacillota</taxon>
        <taxon>Bacilli</taxon>
        <taxon>Bacillales</taxon>
        <taxon>Caryophanaceae</taxon>
        <taxon>Ureibacillus</taxon>
    </lineage>
</organism>
<keyword evidence="3" id="KW-1185">Reference proteome</keyword>
<keyword evidence="1" id="KW-1133">Transmembrane helix</keyword>
<proteinExistence type="predicted"/>
<dbReference type="Pfam" id="PF15980">
    <property type="entry name" value="ComGF"/>
    <property type="match status" value="1"/>
</dbReference>
<dbReference type="EMBL" id="CP036528">
    <property type="protein sequence ID" value="QBK26044.1"/>
    <property type="molecule type" value="Genomic_DNA"/>
</dbReference>
<name>A0A4P6USJ4_9BACL</name>
<evidence type="ECO:0000313" key="2">
    <source>
        <dbReference type="EMBL" id="QBK26044.1"/>
    </source>
</evidence>
<reference evidence="2 3" key="1">
    <citation type="submission" date="2019-02" db="EMBL/GenBank/DDBJ databases">
        <title>Ureibacillus thermophilus.</title>
        <authorList>
            <person name="Sunny J.S."/>
            <person name="Natarajan A."/>
            <person name="Saleena L.M."/>
        </authorList>
    </citation>
    <scope>NUCLEOTIDE SEQUENCE [LARGE SCALE GENOMIC DNA]</scope>
    <source>
        <strain evidence="2 3">LM102</strain>
    </source>
</reference>
<keyword evidence="1" id="KW-0472">Membrane</keyword>
<sequence length="150" mass="17690">MRQWKRGVLKHQKGFTLIEALFQLVVFALFTQLAIGFYLLIQHWNASFFTEESIEWEIFIQDFQQYLLEIEEIYQTGNALYIVDSSAENIKIDKISDVLRLQINNKGYVPLLMGIKNVDFSISDPFLTVKIEFLNGIVKERELFIQYVEK</sequence>
<dbReference type="InterPro" id="IPR016977">
    <property type="entry name" value="ComGF"/>
</dbReference>
<evidence type="ECO:0000313" key="3">
    <source>
        <dbReference type="Proteomes" id="UP000291151"/>
    </source>
</evidence>
<dbReference type="RefSeq" id="WP_208649736.1">
    <property type="nucleotide sequence ID" value="NZ_CP036528.1"/>
</dbReference>
<keyword evidence="1" id="KW-0812">Transmembrane</keyword>
<dbReference type="AlphaFoldDB" id="A0A4P6USJ4"/>
<accession>A0A4P6USJ4</accession>
<protein>
    <recommendedName>
        <fullName evidence="4">Competence protein ComGF</fullName>
    </recommendedName>
</protein>
<gene>
    <name evidence="2" type="ORF">DKZ56_09310</name>
</gene>
<dbReference type="KEGG" id="uth:DKZ56_09310"/>